<evidence type="ECO:0000313" key="3">
    <source>
        <dbReference type="EMBL" id="KAJ8305648.1"/>
    </source>
</evidence>
<name>A0ABQ9EK52_TEGGR</name>
<dbReference type="InterPro" id="IPR019510">
    <property type="entry name" value="AKAP7-like_phosphoesterase"/>
</dbReference>
<dbReference type="EMBL" id="JARBDR010000813">
    <property type="protein sequence ID" value="KAJ8305648.1"/>
    <property type="molecule type" value="Genomic_DNA"/>
</dbReference>
<organism evidence="3 4">
    <name type="scientific">Tegillarca granosa</name>
    <name type="common">Malaysian cockle</name>
    <name type="synonym">Anadara granosa</name>
    <dbReference type="NCBI Taxonomy" id="220873"/>
    <lineage>
        <taxon>Eukaryota</taxon>
        <taxon>Metazoa</taxon>
        <taxon>Spiralia</taxon>
        <taxon>Lophotrochozoa</taxon>
        <taxon>Mollusca</taxon>
        <taxon>Bivalvia</taxon>
        <taxon>Autobranchia</taxon>
        <taxon>Pteriomorphia</taxon>
        <taxon>Arcoida</taxon>
        <taxon>Arcoidea</taxon>
        <taxon>Arcidae</taxon>
        <taxon>Tegillarca</taxon>
    </lineage>
</organism>
<evidence type="ECO:0000256" key="1">
    <source>
        <dbReference type="SAM" id="MobiDB-lite"/>
    </source>
</evidence>
<sequence>MFSQKVKDAVKTCFEENDILSSDGKPFNPHITMMKLSKGSHKLKKKGIKKFPSDLYTEHVNKFFGPQKSNFSTLTSVQCHSLEEVSTFIVHACVQSAMEQVQSEKYKEIAQKLDTSPKGSITQSEKVVKKTKCINNSNKNVKKTEKEKVSKNSQQTGNEKVSENVQKTKNSLDTEHKKVSKNVKKTENKKVLKKGGNVGNEKVSKNVQKARNEKVSENVQEAGNGKVCANVQKY</sequence>
<dbReference type="InterPro" id="IPR052641">
    <property type="entry name" value="AKAP7_isoform_gamma"/>
</dbReference>
<keyword evidence="4" id="KW-1185">Reference proteome</keyword>
<evidence type="ECO:0000313" key="4">
    <source>
        <dbReference type="Proteomes" id="UP001217089"/>
    </source>
</evidence>
<accession>A0ABQ9EK52</accession>
<dbReference type="Proteomes" id="UP001217089">
    <property type="component" value="Unassembled WGS sequence"/>
</dbReference>
<evidence type="ECO:0000259" key="2">
    <source>
        <dbReference type="Pfam" id="PF10469"/>
    </source>
</evidence>
<gene>
    <name evidence="3" type="ORF">KUTeg_016193</name>
</gene>
<dbReference type="Gene3D" id="3.90.1140.10">
    <property type="entry name" value="Cyclic phosphodiesterase"/>
    <property type="match status" value="1"/>
</dbReference>
<dbReference type="Pfam" id="PF10469">
    <property type="entry name" value="AKAP7_NLS"/>
    <property type="match status" value="1"/>
</dbReference>
<feature type="compositionally biased region" description="Polar residues" evidence="1">
    <location>
        <begin position="154"/>
        <end position="169"/>
    </location>
</feature>
<feature type="region of interest" description="Disordered" evidence="1">
    <location>
        <begin position="138"/>
        <end position="218"/>
    </location>
</feature>
<comment type="caution">
    <text evidence="3">The sequence shown here is derived from an EMBL/GenBank/DDBJ whole genome shotgun (WGS) entry which is preliminary data.</text>
</comment>
<reference evidence="3 4" key="1">
    <citation type="submission" date="2022-12" db="EMBL/GenBank/DDBJ databases">
        <title>Chromosome-level genome of Tegillarca granosa.</title>
        <authorList>
            <person name="Kim J."/>
        </authorList>
    </citation>
    <scope>NUCLEOTIDE SEQUENCE [LARGE SCALE GENOMIC DNA]</scope>
    <source>
        <strain evidence="3">Teg-2019</strain>
        <tissue evidence="3">Adductor muscle</tissue>
    </source>
</reference>
<protein>
    <recommendedName>
        <fullName evidence="2">A-kinase anchor protein 7-like phosphoesterase domain-containing protein</fullName>
    </recommendedName>
</protein>
<dbReference type="PANTHER" id="PTHR15934">
    <property type="entry name" value="RNA 2',3'-CYCLIC PHOSPHODIESTERASE"/>
    <property type="match status" value="1"/>
</dbReference>
<dbReference type="PANTHER" id="PTHR15934:SF2">
    <property type="entry name" value="A-KINASE ANCHOR PROTEIN 7-LIKE PHOSPHOESTERASE DOMAIN-CONTAINING PROTEIN"/>
    <property type="match status" value="1"/>
</dbReference>
<feature type="domain" description="A-kinase anchor protein 7-like phosphoesterase" evidence="2">
    <location>
        <begin position="4"/>
        <end position="74"/>
    </location>
</feature>
<proteinExistence type="predicted"/>